<reference evidence="1 2" key="1">
    <citation type="journal article" date="2014" name="Agronomy (Basel)">
        <title>A Draft Genome Sequence for Ensete ventricosum, the Drought-Tolerant Tree Against Hunger.</title>
        <authorList>
            <person name="Harrison J."/>
            <person name="Moore K.A."/>
            <person name="Paszkiewicz K."/>
            <person name="Jones T."/>
            <person name="Grant M."/>
            <person name="Ambacheew D."/>
            <person name="Muzemil S."/>
            <person name="Studholme D.J."/>
        </authorList>
    </citation>
    <scope>NUCLEOTIDE SEQUENCE [LARGE SCALE GENOMIC DNA]</scope>
</reference>
<proteinExistence type="predicted"/>
<evidence type="ECO:0000313" key="2">
    <source>
        <dbReference type="Proteomes" id="UP000287651"/>
    </source>
</evidence>
<organism evidence="1 2">
    <name type="scientific">Ensete ventricosum</name>
    <name type="common">Abyssinian banana</name>
    <name type="synonym">Musa ensete</name>
    <dbReference type="NCBI Taxonomy" id="4639"/>
    <lineage>
        <taxon>Eukaryota</taxon>
        <taxon>Viridiplantae</taxon>
        <taxon>Streptophyta</taxon>
        <taxon>Embryophyta</taxon>
        <taxon>Tracheophyta</taxon>
        <taxon>Spermatophyta</taxon>
        <taxon>Magnoliopsida</taxon>
        <taxon>Liliopsida</taxon>
        <taxon>Zingiberales</taxon>
        <taxon>Musaceae</taxon>
        <taxon>Ensete</taxon>
    </lineage>
</organism>
<dbReference type="AlphaFoldDB" id="A0A426XW86"/>
<name>A0A426XW86_ENSVE</name>
<protein>
    <submittedName>
        <fullName evidence="1">Uncharacterized protein</fullName>
    </submittedName>
</protein>
<dbReference type="EMBL" id="AMZH03016916">
    <property type="protein sequence ID" value="RRT43769.1"/>
    <property type="molecule type" value="Genomic_DNA"/>
</dbReference>
<accession>A0A426XW86</accession>
<evidence type="ECO:0000313" key="1">
    <source>
        <dbReference type="EMBL" id="RRT43769.1"/>
    </source>
</evidence>
<comment type="caution">
    <text evidence="1">The sequence shown here is derived from an EMBL/GenBank/DDBJ whole genome shotgun (WGS) entry which is preliminary data.</text>
</comment>
<dbReference type="Proteomes" id="UP000287651">
    <property type="component" value="Unassembled WGS sequence"/>
</dbReference>
<sequence>MSSPLRTRPPPLRVGASIALPLLAATANGRGRSSPYGCCHLCLYLRAATVCGGRKVVTYEWLLRACGRRSIAVLP</sequence>
<gene>
    <name evidence="1" type="ORF">B296_00027007</name>
</gene>